<dbReference type="EMBL" id="JARKIB010000080">
    <property type="protein sequence ID" value="KAJ7746275.1"/>
    <property type="molecule type" value="Genomic_DNA"/>
</dbReference>
<dbReference type="Gene3D" id="4.10.240.10">
    <property type="entry name" value="Zn(2)-C6 fungal-type DNA-binding domain"/>
    <property type="match status" value="1"/>
</dbReference>
<dbReference type="PANTHER" id="PTHR31001">
    <property type="entry name" value="UNCHARACTERIZED TRANSCRIPTIONAL REGULATORY PROTEIN"/>
    <property type="match status" value="1"/>
</dbReference>
<dbReference type="GO" id="GO:0005634">
    <property type="term" value="C:nucleus"/>
    <property type="evidence" value="ECO:0007669"/>
    <property type="project" value="UniProtKB-SubCell"/>
</dbReference>
<dbReference type="CDD" id="cd12148">
    <property type="entry name" value="fungal_TF_MHR"/>
    <property type="match status" value="1"/>
</dbReference>
<evidence type="ECO:0000256" key="2">
    <source>
        <dbReference type="ARBA" id="ARBA00022723"/>
    </source>
</evidence>
<dbReference type="GO" id="GO:0000981">
    <property type="term" value="F:DNA-binding transcription factor activity, RNA polymerase II-specific"/>
    <property type="evidence" value="ECO:0007669"/>
    <property type="project" value="InterPro"/>
</dbReference>
<feature type="compositionally biased region" description="Polar residues" evidence="4">
    <location>
        <begin position="117"/>
        <end position="133"/>
    </location>
</feature>
<feature type="region of interest" description="Disordered" evidence="4">
    <location>
        <begin position="1"/>
        <end position="31"/>
    </location>
</feature>
<comment type="subcellular location">
    <subcellularLocation>
        <location evidence="1">Nucleus</location>
    </subcellularLocation>
</comment>
<dbReference type="GO" id="GO:0008270">
    <property type="term" value="F:zinc ion binding"/>
    <property type="evidence" value="ECO:0007669"/>
    <property type="project" value="InterPro"/>
</dbReference>
<dbReference type="PANTHER" id="PTHR31001:SF76">
    <property type="entry name" value="ZN(2)-C6 FUNGAL-TYPE DOMAIN-CONTAINING PROTEIN"/>
    <property type="match status" value="1"/>
</dbReference>
<dbReference type="CDD" id="cd00067">
    <property type="entry name" value="GAL4"/>
    <property type="match status" value="1"/>
</dbReference>
<feature type="compositionally biased region" description="Polar residues" evidence="4">
    <location>
        <begin position="11"/>
        <end position="20"/>
    </location>
</feature>
<dbReference type="InterPro" id="IPR036864">
    <property type="entry name" value="Zn2-C6_fun-type_DNA-bd_sf"/>
</dbReference>
<organism evidence="6 7">
    <name type="scientific">Mycena metata</name>
    <dbReference type="NCBI Taxonomy" id="1033252"/>
    <lineage>
        <taxon>Eukaryota</taxon>
        <taxon>Fungi</taxon>
        <taxon>Dikarya</taxon>
        <taxon>Basidiomycota</taxon>
        <taxon>Agaricomycotina</taxon>
        <taxon>Agaricomycetes</taxon>
        <taxon>Agaricomycetidae</taxon>
        <taxon>Agaricales</taxon>
        <taxon>Marasmiineae</taxon>
        <taxon>Mycenaceae</taxon>
        <taxon>Mycena</taxon>
    </lineage>
</organism>
<dbReference type="GO" id="GO:0003677">
    <property type="term" value="F:DNA binding"/>
    <property type="evidence" value="ECO:0007669"/>
    <property type="project" value="InterPro"/>
</dbReference>
<feature type="region of interest" description="Disordered" evidence="4">
    <location>
        <begin position="101"/>
        <end position="135"/>
    </location>
</feature>
<dbReference type="Pfam" id="PF04082">
    <property type="entry name" value="Fungal_trans"/>
    <property type="match status" value="1"/>
</dbReference>
<proteinExistence type="predicted"/>
<dbReference type="InterPro" id="IPR050613">
    <property type="entry name" value="Sec_Metabolite_Reg"/>
</dbReference>
<keyword evidence="2" id="KW-0479">Metal-binding</keyword>
<evidence type="ECO:0000313" key="6">
    <source>
        <dbReference type="EMBL" id="KAJ7746275.1"/>
    </source>
</evidence>
<comment type="caution">
    <text evidence="6">The sequence shown here is derived from an EMBL/GenBank/DDBJ whole genome shotgun (WGS) entry which is preliminary data.</text>
</comment>
<accession>A0AAD7IPV2</accession>
<dbReference type="InterPro" id="IPR001138">
    <property type="entry name" value="Zn2Cys6_DnaBD"/>
</dbReference>
<evidence type="ECO:0000256" key="4">
    <source>
        <dbReference type="SAM" id="MobiDB-lite"/>
    </source>
</evidence>
<keyword evidence="3" id="KW-0539">Nucleus</keyword>
<evidence type="ECO:0000259" key="5">
    <source>
        <dbReference type="PROSITE" id="PS50048"/>
    </source>
</evidence>
<dbReference type="PROSITE" id="PS50048">
    <property type="entry name" value="ZN2_CY6_FUNGAL_2"/>
    <property type="match status" value="1"/>
</dbReference>
<feature type="domain" description="Zn(2)-C6 fungal-type" evidence="5">
    <location>
        <begin position="39"/>
        <end position="70"/>
    </location>
</feature>
<protein>
    <recommendedName>
        <fullName evidence="5">Zn(2)-C6 fungal-type domain-containing protein</fullName>
    </recommendedName>
</protein>
<sequence length="754" mass="83920">MQASPFFVDGASSSLSTHSPPDTEVARPAKRKRIRQKTSCLPCQRRKGRCDQIDSERCEGCIKRKEECVWETPTLVGNVTDDVADSIAHLNRRVAILERQIARKQDQVPATNPPPTDTSSHTESPSYSANTPNTETEDAAQALEDLALGRRQYHALGVNSEVPGSHAPNTSFVAPGGFTSIFLATARQKRSVLQGTHSENDTFLKSLPDKLVSDALVEIFLSDIAWIYQILHGPTFLDECRQLWSSTDKGTDYVIDPAWFACYFMVLAWAASSLNSINMPAALKHYPASDVADLPRVWARTAELALQASSWAAKPQLRAVQAILLKISYERPGSQSVDDADEGTSFFVWLAAATRICQLLGLHRLGSDPKTMPPDDPALPAQPCLLKRELAKRIFFFCLVHDWIFVSASPGMNQIHVNSFDTDLPLNLDEDDLGLTMTVPERPANWMSVYSYTKNLFILAQFQRVATDLTHQRAPVSYATILQLDAGLQKEIHRLEHVCDFSNQRLHSYHRPLLLAILHNRVVRLHRSFFMRGMNPKTPEDKQYKESVTASLRSAEAVCQLLRELGDNGHHKFLWWVPAYGLGSCIVLFVHALQKEERGSDALKERNLIRDARQFYALGTSLDICSPKASAICKQTCQILDGFLERPNGVSPAADIFRQITTRIVAPAPIVPEEYQKFDGFPDFPSFSSISSPVGANPQPFDAEGVHSALLSLTTVDNPLVAPNNPITTDWNHLLMSFDTATYWAVDLPTFGQS</sequence>
<dbReference type="InterPro" id="IPR007219">
    <property type="entry name" value="XnlR_reg_dom"/>
</dbReference>
<dbReference type="SMART" id="SM00066">
    <property type="entry name" value="GAL4"/>
    <property type="match status" value="1"/>
</dbReference>
<dbReference type="AlphaFoldDB" id="A0AAD7IPV2"/>
<evidence type="ECO:0000256" key="3">
    <source>
        <dbReference type="ARBA" id="ARBA00023242"/>
    </source>
</evidence>
<gene>
    <name evidence="6" type="ORF">B0H16DRAFT_1556864</name>
</gene>
<evidence type="ECO:0000256" key="1">
    <source>
        <dbReference type="ARBA" id="ARBA00004123"/>
    </source>
</evidence>
<name>A0AAD7IPV2_9AGAR</name>
<dbReference type="Proteomes" id="UP001215598">
    <property type="component" value="Unassembled WGS sequence"/>
</dbReference>
<evidence type="ECO:0000313" key="7">
    <source>
        <dbReference type="Proteomes" id="UP001215598"/>
    </source>
</evidence>
<keyword evidence="7" id="KW-1185">Reference proteome</keyword>
<dbReference type="GO" id="GO:0006351">
    <property type="term" value="P:DNA-templated transcription"/>
    <property type="evidence" value="ECO:0007669"/>
    <property type="project" value="InterPro"/>
</dbReference>
<dbReference type="SUPFAM" id="SSF57701">
    <property type="entry name" value="Zn2/Cys6 DNA-binding domain"/>
    <property type="match status" value="1"/>
</dbReference>
<reference evidence="6" key="1">
    <citation type="submission" date="2023-03" db="EMBL/GenBank/DDBJ databases">
        <title>Massive genome expansion in bonnet fungi (Mycena s.s.) driven by repeated elements and novel gene families across ecological guilds.</title>
        <authorList>
            <consortium name="Lawrence Berkeley National Laboratory"/>
            <person name="Harder C.B."/>
            <person name="Miyauchi S."/>
            <person name="Viragh M."/>
            <person name="Kuo A."/>
            <person name="Thoen E."/>
            <person name="Andreopoulos B."/>
            <person name="Lu D."/>
            <person name="Skrede I."/>
            <person name="Drula E."/>
            <person name="Henrissat B."/>
            <person name="Morin E."/>
            <person name="Kohler A."/>
            <person name="Barry K."/>
            <person name="LaButti K."/>
            <person name="Morin E."/>
            <person name="Salamov A."/>
            <person name="Lipzen A."/>
            <person name="Mereny Z."/>
            <person name="Hegedus B."/>
            <person name="Baldrian P."/>
            <person name="Stursova M."/>
            <person name="Weitz H."/>
            <person name="Taylor A."/>
            <person name="Grigoriev I.V."/>
            <person name="Nagy L.G."/>
            <person name="Martin F."/>
            <person name="Kauserud H."/>
        </authorList>
    </citation>
    <scope>NUCLEOTIDE SEQUENCE</scope>
    <source>
        <strain evidence="6">CBHHK182m</strain>
    </source>
</reference>